<evidence type="ECO:0000313" key="2">
    <source>
        <dbReference type="EMBL" id="RAR08045.1"/>
    </source>
</evidence>
<dbReference type="Proteomes" id="UP000249619">
    <property type="component" value="Unassembled WGS sequence"/>
</dbReference>
<dbReference type="AlphaFoldDB" id="A0A364MZW2"/>
<keyword evidence="1" id="KW-0812">Transmembrane</keyword>
<keyword evidence="1" id="KW-1133">Transmembrane helix</keyword>
<accession>A0A364MZW2</accession>
<feature type="transmembrane region" description="Helical" evidence="1">
    <location>
        <begin position="50"/>
        <end position="72"/>
    </location>
</feature>
<protein>
    <submittedName>
        <fullName evidence="2">Uncharacterized protein</fullName>
    </submittedName>
</protein>
<evidence type="ECO:0000313" key="3">
    <source>
        <dbReference type="Proteomes" id="UP000249619"/>
    </source>
</evidence>
<keyword evidence="1" id="KW-0472">Membrane</keyword>
<feature type="transmembrane region" description="Helical" evidence="1">
    <location>
        <begin position="461"/>
        <end position="479"/>
    </location>
</feature>
<reference evidence="3" key="1">
    <citation type="submission" date="2018-05" db="EMBL/GenBank/DDBJ databases">
        <title>Draft genome sequence of Stemphylium lycopersici strain CIDEFI 213.</title>
        <authorList>
            <person name="Medina R."/>
            <person name="Franco M.E.E."/>
            <person name="Lucentini C.G."/>
            <person name="Saparrat M.C.N."/>
            <person name="Balatti P.A."/>
        </authorList>
    </citation>
    <scope>NUCLEOTIDE SEQUENCE [LARGE SCALE GENOMIC DNA]</scope>
    <source>
        <strain evidence="3">CIDEFI 213</strain>
    </source>
</reference>
<name>A0A364MZW2_STELY</name>
<evidence type="ECO:0000256" key="1">
    <source>
        <dbReference type="SAM" id="Phobius"/>
    </source>
</evidence>
<keyword evidence="3" id="KW-1185">Reference proteome</keyword>
<dbReference type="EMBL" id="QGDH01000091">
    <property type="protein sequence ID" value="RAR08045.1"/>
    <property type="molecule type" value="Genomic_DNA"/>
</dbReference>
<organism evidence="2 3">
    <name type="scientific">Stemphylium lycopersici</name>
    <name type="common">Tomato gray leaf spot disease fungus</name>
    <name type="synonym">Thyrospora lycopersici</name>
    <dbReference type="NCBI Taxonomy" id="183478"/>
    <lineage>
        <taxon>Eukaryota</taxon>
        <taxon>Fungi</taxon>
        <taxon>Dikarya</taxon>
        <taxon>Ascomycota</taxon>
        <taxon>Pezizomycotina</taxon>
        <taxon>Dothideomycetes</taxon>
        <taxon>Pleosporomycetidae</taxon>
        <taxon>Pleosporales</taxon>
        <taxon>Pleosporineae</taxon>
        <taxon>Pleosporaceae</taxon>
        <taxon>Stemphylium</taxon>
    </lineage>
</organism>
<gene>
    <name evidence="2" type="ORF">DDE83_006145</name>
</gene>
<comment type="caution">
    <text evidence="2">The sequence shown here is derived from an EMBL/GenBank/DDBJ whole genome shotgun (WGS) entry which is preliminary data.</text>
</comment>
<sequence>MRDCKTFLNNFRIKATEAVKKKYSEADDFCRKASHRPVLVKRPPLRLFDYWMLTIRITAIGIIIAGITLGATQTYISIGLSRVFGEELDADLKLALLGLFNKTLDVFLRWYPNEGHEWDRTAHEREIMRIEYPKVSLQGVDWGNMVGVGQSNIGGPGYPPWDWALGLSASLAFVGLTHVVSRVKEAQKGWQHIYKYQLDGDQLNRWTTLNTNFNHSKGVVETASADHAQVQSIYDWLKETNHQPTSSSVGWTGDLTIVLPVLNTVCTPINSSNLEGSIKVWPPAKNVSSEAAIAIEFGPVLASGFTGAACSSVFRHGTYAVNVWIVDEKRPDLSFNSYGGKWDQNVLYEPTLASDFDVASGVGSEARDLLSRIESLVPATGLLPQFLLMSRNLQASDSVIDSDAMGLSIIMGVFLQNILSTSNRDWSPLPSSLPSRSEERLSSYPIRWQLYGSSPRLGWEWVAVAVLAIILLSFCFGLYQTLRYWMAPGSWVELDGMMMIAQRTPNLEDIDENEKAQVRKYLVEKDLSKGPEWLILKSEAR</sequence>
<proteinExistence type="predicted"/>